<sequence>MGDKEIRKKNIDNLIKNESPNNNLRNEIVKYFIPIQDVYMYFFDYSVINLSEDLMVIILNFLQLNLICDKMFMPKENKLLYQFLLLLTGSPPSKSVKNREKQLDDAQLLVEYYNSYNYSL</sequence>
<reference evidence="2" key="2">
    <citation type="submission" date="2015-08" db="UniProtKB">
        <authorList>
            <consortium name="WormBaseParasite"/>
        </authorList>
    </citation>
    <scope>IDENTIFICATION</scope>
</reference>
<organism evidence="1 2">
    <name type="scientific">Strongyloides venezuelensis</name>
    <name type="common">Threadworm</name>
    <dbReference type="NCBI Taxonomy" id="75913"/>
    <lineage>
        <taxon>Eukaryota</taxon>
        <taxon>Metazoa</taxon>
        <taxon>Ecdysozoa</taxon>
        <taxon>Nematoda</taxon>
        <taxon>Chromadorea</taxon>
        <taxon>Rhabditida</taxon>
        <taxon>Tylenchina</taxon>
        <taxon>Panagrolaimomorpha</taxon>
        <taxon>Strongyloidoidea</taxon>
        <taxon>Strongyloididae</taxon>
        <taxon>Strongyloides</taxon>
    </lineage>
</organism>
<proteinExistence type="predicted"/>
<protein>
    <submittedName>
        <fullName evidence="2">Rab-GAP TBC domain-containing protein</fullName>
    </submittedName>
</protein>
<evidence type="ECO:0000313" key="1">
    <source>
        <dbReference type="Proteomes" id="UP000035680"/>
    </source>
</evidence>
<keyword evidence="1" id="KW-1185">Reference proteome</keyword>
<dbReference type="WBParaSite" id="SVE_2017700.1">
    <property type="protein sequence ID" value="SVE_2017700.1"/>
    <property type="gene ID" value="SVE_2017700"/>
</dbReference>
<dbReference type="AlphaFoldDB" id="A0A0K0G601"/>
<accession>A0A0K0G601</accession>
<name>A0A0K0G601_STRVS</name>
<reference evidence="1" key="1">
    <citation type="submission" date="2014-07" db="EMBL/GenBank/DDBJ databases">
        <authorList>
            <person name="Martin A.A"/>
            <person name="De Silva N."/>
        </authorList>
    </citation>
    <scope>NUCLEOTIDE SEQUENCE</scope>
</reference>
<dbReference type="Proteomes" id="UP000035680">
    <property type="component" value="Unassembled WGS sequence"/>
</dbReference>
<evidence type="ECO:0000313" key="2">
    <source>
        <dbReference type="WBParaSite" id="SVE_2017700.1"/>
    </source>
</evidence>